<dbReference type="SUPFAM" id="SSF53067">
    <property type="entry name" value="Actin-like ATPase domain"/>
    <property type="match status" value="1"/>
</dbReference>
<accession>A0A4R4RQ16</accession>
<dbReference type="Gene3D" id="3.30.420.40">
    <property type="match status" value="2"/>
</dbReference>
<dbReference type="InterPro" id="IPR036390">
    <property type="entry name" value="WH_DNA-bd_sf"/>
</dbReference>
<sequence>MSDPTRFRYRPGFVNSLDVRGWPVTALRTTGRPAATPGSSPGRLLQVIRSRDDWTRQQLLAETGLSRMTLFERLDPLFRAGLVHEAGPAGPTGGRPAALIRFADQGRVVLVLDLDHHTARVAVTDLAGRSLRERELAVDVAGPPDSVLTTACDAGDALLAAGAAETLVGVGVALPGPVSPVTGLLRPATVMPGWDGFPIAAAIAARWPVPVLLENDARAHALGEAADRPGTTPLVAVKYAHGIGAGVVLDGALLCGFDGAAGDIGHIRVTGDDAAPLCRCGRTGCLAAFASGYALLRRRGVTPSSSDDLAARLAASGDLRDGARLLGRTLAGLVALVNPQTIVLGGSLGRLPVVVDEVTAAVRADALERLTGDLEIVASTARHPAAVGMAALVTGHVYAPAAVDALLA</sequence>
<protein>
    <submittedName>
        <fullName evidence="2">ROK family protein</fullName>
    </submittedName>
</protein>
<proteinExistence type="inferred from homology"/>
<dbReference type="InterPro" id="IPR000600">
    <property type="entry name" value="ROK"/>
</dbReference>
<reference evidence="2 3" key="1">
    <citation type="submission" date="2019-02" db="EMBL/GenBank/DDBJ databases">
        <title>Draft genome sequences of novel Actinobacteria.</title>
        <authorList>
            <person name="Sahin N."/>
            <person name="Ay H."/>
            <person name="Saygin H."/>
        </authorList>
    </citation>
    <scope>NUCLEOTIDE SEQUENCE [LARGE SCALE GENOMIC DNA]</scope>
    <source>
        <strain evidence="2 3">KC603</strain>
    </source>
</reference>
<dbReference type="PANTHER" id="PTHR18964">
    <property type="entry name" value="ROK (REPRESSOR, ORF, KINASE) FAMILY"/>
    <property type="match status" value="1"/>
</dbReference>
<gene>
    <name evidence="2" type="ORF">E1212_11450</name>
</gene>
<evidence type="ECO:0000313" key="3">
    <source>
        <dbReference type="Proteomes" id="UP000295621"/>
    </source>
</evidence>
<dbReference type="Gene3D" id="1.10.10.10">
    <property type="entry name" value="Winged helix-like DNA-binding domain superfamily/Winged helix DNA-binding domain"/>
    <property type="match status" value="1"/>
</dbReference>
<evidence type="ECO:0000313" key="2">
    <source>
        <dbReference type="EMBL" id="TDC51606.1"/>
    </source>
</evidence>
<evidence type="ECO:0000256" key="1">
    <source>
        <dbReference type="ARBA" id="ARBA00006479"/>
    </source>
</evidence>
<organism evidence="2 3">
    <name type="scientific">Jiangella ureilytica</name>
    <dbReference type="NCBI Taxonomy" id="2530374"/>
    <lineage>
        <taxon>Bacteria</taxon>
        <taxon>Bacillati</taxon>
        <taxon>Actinomycetota</taxon>
        <taxon>Actinomycetes</taxon>
        <taxon>Jiangellales</taxon>
        <taxon>Jiangellaceae</taxon>
        <taxon>Jiangella</taxon>
    </lineage>
</organism>
<dbReference type="Proteomes" id="UP000295621">
    <property type="component" value="Unassembled WGS sequence"/>
</dbReference>
<dbReference type="InterPro" id="IPR036388">
    <property type="entry name" value="WH-like_DNA-bd_sf"/>
</dbReference>
<dbReference type="InterPro" id="IPR043129">
    <property type="entry name" value="ATPase_NBD"/>
</dbReference>
<dbReference type="Pfam" id="PF00480">
    <property type="entry name" value="ROK"/>
    <property type="match status" value="1"/>
</dbReference>
<dbReference type="EMBL" id="SMKL01000021">
    <property type="protein sequence ID" value="TDC51606.1"/>
    <property type="molecule type" value="Genomic_DNA"/>
</dbReference>
<comment type="similarity">
    <text evidence="1">Belongs to the ROK (NagC/XylR) family.</text>
</comment>
<name>A0A4R4RQ16_9ACTN</name>
<dbReference type="AlphaFoldDB" id="A0A4R4RQ16"/>
<dbReference type="PANTHER" id="PTHR18964:SF173">
    <property type="entry name" value="GLUCOKINASE"/>
    <property type="match status" value="1"/>
</dbReference>
<keyword evidence="3" id="KW-1185">Reference proteome</keyword>
<dbReference type="OrthoDB" id="3189808at2"/>
<dbReference type="SUPFAM" id="SSF46785">
    <property type="entry name" value="Winged helix' DNA-binding domain"/>
    <property type="match status" value="1"/>
</dbReference>
<comment type="caution">
    <text evidence="2">The sequence shown here is derived from an EMBL/GenBank/DDBJ whole genome shotgun (WGS) entry which is preliminary data.</text>
</comment>